<dbReference type="AlphaFoldDB" id="A0AA39WMD2"/>
<dbReference type="PROSITE" id="PS51184">
    <property type="entry name" value="JMJC"/>
    <property type="match status" value="1"/>
</dbReference>
<feature type="domain" description="JmjC" evidence="1">
    <location>
        <begin position="159"/>
        <end position="312"/>
    </location>
</feature>
<gene>
    <name evidence="2" type="ORF">B0T17DRAFT_479525</name>
</gene>
<reference evidence="2" key="1">
    <citation type="submission" date="2023-06" db="EMBL/GenBank/DDBJ databases">
        <title>Genome-scale phylogeny and comparative genomics of the fungal order Sordariales.</title>
        <authorList>
            <consortium name="Lawrence Berkeley National Laboratory"/>
            <person name="Hensen N."/>
            <person name="Bonometti L."/>
            <person name="Westerberg I."/>
            <person name="Brannstrom I.O."/>
            <person name="Guillou S."/>
            <person name="Cros-Aarteil S."/>
            <person name="Calhoun S."/>
            <person name="Haridas S."/>
            <person name="Kuo A."/>
            <person name="Mondo S."/>
            <person name="Pangilinan J."/>
            <person name="Riley R."/>
            <person name="LaButti K."/>
            <person name="Andreopoulos B."/>
            <person name="Lipzen A."/>
            <person name="Chen C."/>
            <person name="Yanf M."/>
            <person name="Daum C."/>
            <person name="Ng V."/>
            <person name="Clum A."/>
            <person name="Steindorff A."/>
            <person name="Ohm R."/>
            <person name="Martin F."/>
            <person name="Silar P."/>
            <person name="Natvig D."/>
            <person name="Lalanne C."/>
            <person name="Gautier V."/>
            <person name="Ament-velasquez S.L."/>
            <person name="Kruys A."/>
            <person name="Hutchinson M.I."/>
            <person name="Powell A.J."/>
            <person name="Barry K."/>
            <person name="Miller A.N."/>
            <person name="Grigoriev I.V."/>
            <person name="Debuchy R."/>
            <person name="Gladieux P."/>
            <person name="Thoren M.H."/>
            <person name="Johannesson H."/>
        </authorList>
    </citation>
    <scope>NUCLEOTIDE SEQUENCE</scope>
    <source>
        <strain evidence="2">SMH3391-2</strain>
    </source>
</reference>
<dbReference type="SUPFAM" id="SSF51197">
    <property type="entry name" value="Clavaminate synthase-like"/>
    <property type="match status" value="1"/>
</dbReference>
<dbReference type="Proteomes" id="UP001174934">
    <property type="component" value="Unassembled WGS sequence"/>
</dbReference>
<evidence type="ECO:0000259" key="1">
    <source>
        <dbReference type="PROSITE" id="PS51184"/>
    </source>
</evidence>
<evidence type="ECO:0000313" key="2">
    <source>
        <dbReference type="EMBL" id="KAK0617925.1"/>
    </source>
</evidence>
<name>A0AA39WMD2_9PEZI</name>
<keyword evidence="3" id="KW-1185">Reference proteome</keyword>
<evidence type="ECO:0000313" key="3">
    <source>
        <dbReference type="Proteomes" id="UP001174934"/>
    </source>
</evidence>
<dbReference type="InterPro" id="IPR003347">
    <property type="entry name" value="JmjC_dom"/>
</dbReference>
<organism evidence="2 3">
    <name type="scientific">Bombardia bombarda</name>
    <dbReference type="NCBI Taxonomy" id="252184"/>
    <lineage>
        <taxon>Eukaryota</taxon>
        <taxon>Fungi</taxon>
        <taxon>Dikarya</taxon>
        <taxon>Ascomycota</taxon>
        <taxon>Pezizomycotina</taxon>
        <taxon>Sordariomycetes</taxon>
        <taxon>Sordariomycetidae</taxon>
        <taxon>Sordariales</taxon>
        <taxon>Lasiosphaeriaceae</taxon>
        <taxon>Bombardia</taxon>
    </lineage>
</organism>
<accession>A0AA39WMD2</accession>
<feature type="non-terminal residue" evidence="2">
    <location>
        <position position="359"/>
    </location>
</feature>
<sequence length="359" mass="40784">FDISPLHDRERDEGYRTTVLGELRKTSFPKNSHGSNTSEYICKLVALAEPPNEGEASFCTGDEATILVESTPDHNSPIFTKGQQPFQWTKGDRPIVQFLRRIALLDKMVSVQVPSRPITEESYEPRQLSEIRDLFLANKPSDDPVNLLDLHNPLTCTVPYFLTGENCQLLSQVRDTILNEYSAERIVASKDQWNQWRNVLEGALLSQGGHTTTVHEDGPYATWLTVQEGLVGVGWMAHPTDQERNEWREKPTSYTGGRWRYVVLEPGWSIFFYPGTIHFVFRARARQTLSFTGHILQWSGIERWMHVVLVQMKNPSITNEDVKLSAPQLVRAVSTLVKARKESGEVELAGGETAIRQFF</sequence>
<dbReference type="EMBL" id="JAULSR010000005">
    <property type="protein sequence ID" value="KAK0617925.1"/>
    <property type="molecule type" value="Genomic_DNA"/>
</dbReference>
<feature type="non-terminal residue" evidence="2">
    <location>
        <position position="1"/>
    </location>
</feature>
<comment type="caution">
    <text evidence="2">The sequence shown here is derived from an EMBL/GenBank/DDBJ whole genome shotgun (WGS) entry which is preliminary data.</text>
</comment>
<proteinExistence type="predicted"/>
<protein>
    <recommendedName>
        <fullName evidence="1">JmjC domain-containing protein</fullName>
    </recommendedName>
</protein>